<dbReference type="EMBL" id="JAGKHQ010000003">
    <property type="protein sequence ID" value="KAG7519520.1"/>
    <property type="molecule type" value="Genomic_DNA"/>
</dbReference>
<dbReference type="AlphaFoldDB" id="A0AAV6SNA4"/>
<evidence type="ECO:0000313" key="2">
    <source>
        <dbReference type="Proteomes" id="UP000693946"/>
    </source>
</evidence>
<evidence type="ECO:0000313" key="1">
    <source>
        <dbReference type="EMBL" id="KAG7519520.1"/>
    </source>
</evidence>
<sequence>MGQKDAVVWVIAAAFISNCPATTSSLFHGIPVRFQNQIGYTIPAEKLHRVSPDEIAYNKSTVSVLLCVPSPPTKEAQTA</sequence>
<keyword evidence="2" id="KW-1185">Reference proteome</keyword>
<dbReference type="Proteomes" id="UP000693946">
    <property type="component" value="Linkage Group LG11"/>
</dbReference>
<comment type="caution">
    <text evidence="1">The sequence shown here is derived from an EMBL/GenBank/DDBJ whole genome shotgun (WGS) entry which is preliminary data.</text>
</comment>
<accession>A0AAV6SNA4</accession>
<organism evidence="1 2">
    <name type="scientific">Solea senegalensis</name>
    <name type="common">Senegalese sole</name>
    <dbReference type="NCBI Taxonomy" id="28829"/>
    <lineage>
        <taxon>Eukaryota</taxon>
        <taxon>Metazoa</taxon>
        <taxon>Chordata</taxon>
        <taxon>Craniata</taxon>
        <taxon>Vertebrata</taxon>
        <taxon>Euteleostomi</taxon>
        <taxon>Actinopterygii</taxon>
        <taxon>Neopterygii</taxon>
        <taxon>Teleostei</taxon>
        <taxon>Neoteleostei</taxon>
        <taxon>Acanthomorphata</taxon>
        <taxon>Carangaria</taxon>
        <taxon>Pleuronectiformes</taxon>
        <taxon>Pleuronectoidei</taxon>
        <taxon>Soleidae</taxon>
        <taxon>Solea</taxon>
    </lineage>
</organism>
<proteinExistence type="predicted"/>
<protein>
    <submittedName>
        <fullName evidence="1">Uncharacterized protein</fullName>
    </submittedName>
</protein>
<reference evidence="1 2" key="1">
    <citation type="journal article" date="2021" name="Sci. Rep.">
        <title>Chromosome anchoring in Senegalese sole (Solea senegalensis) reveals sex-associated markers and genome rearrangements in flatfish.</title>
        <authorList>
            <person name="Guerrero-Cozar I."/>
            <person name="Gomez-Garrido J."/>
            <person name="Berbel C."/>
            <person name="Martinez-Blanch J.F."/>
            <person name="Alioto T."/>
            <person name="Claros M.G."/>
            <person name="Gagnaire P.A."/>
            <person name="Manchado M."/>
        </authorList>
    </citation>
    <scope>NUCLEOTIDE SEQUENCE [LARGE SCALE GENOMIC DNA]</scope>
    <source>
        <strain evidence="1">Sse05_10M</strain>
    </source>
</reference>
<name>A0AAV6SNA4_SOLSE</name>
<gene>
    <name evidence="1" type="ORF">JOB18_010485</name>
</gene>